<dbReference type="AlphaFoldDB" id="A0A5N6KRV6"/>
<dbReference type="EMBL" id="VIBQ01000010">
    <property type="protein sequence ID" value="KAB8339193.1"/>
    <property type="molecule type" value="Genomic_DNA"/>
</dbReference>
<reference evidence="2 3" key="1">
    <citation type="submission" date="2019-06" db="EMBL/GenBank/DDBJ databases">
        <title>A chromosomal-level reference genome of Carpinus fangiana (Coryloideae, Betulaceae).</title>
        <authorList>
            <person name="Yang X."/>
            <person name="Wang Z."/>
            <person name="Zhang L."/>
            <person name="Hao G."/>
            <person name="Liu J."/>
            <person name="Yang Y."/>
        </authorList>
    </citation>
    <scope>NUCLEOTIDE SEQUENCE [LARGE SCALE GENOMIC DNA]</scope>
    <source>
        <strain evidence="2">Cfa_2016G</strain>
        <tissue evidence="2">Leaf</tissue>
    </source>
</reference>
<organism evidence="2 3">
    <name type="scientific">Carpinus fangiana</name>
    <dbReference type="NCBI Taxonomy" id="176857"/>
    <lineage>
        <taxon>Eukaryota</taxon>
        <taxon>Viridiplantae</taxon>
        <taxon>Streptophyta</taxon>
        <taxon>Embryophyta</taxon>
        <taxon>Tracheophyta</taxon>
        <taxon>Spermatophyta</taxon>
        <taxon>Magnoliopsida</taxon>
        <taxon>eudicotyledons</taxon>
        <taxon>Gunneridae</taxon>
        <taxon>Pentapetalae</taxon>
        <taxon>rosids</taxon>
        <taxon>fabids</taxon>
        <taxon>Fagales</taxon>
        <taxon>Betulaceae</taxon>
        <taxon>Carpinus</taxon>
    </lineage>
</organism>
<gene>
    <name evidence="2" type="ORF">FH972_022127</name>
</gene>
<evidence type="ECO:0000313" key="3">
    <source>
        <dbReference type="Proteomes" id="UP000327013"/>
    </source>
</evidence>
<evidence type="ECO:0000256" key="1">
    <source>
        <dbReference type="SAM" id="MobiDB-lite"/>
    </source>
</evidence>
<name>A0A5N6KRV6_9ROSI</name>
<sequence>MAGGGGEKKRKDEKASEKRAYHRARVEASVECSPVRWAAALLTACCGVGWHHQTALLSARSAPSPALLVCSTSVPSAVRCSRGPLLHMLQPVDHFIQGSNCASALSGVEAAARVARRAALASTSSPGNPPNNWSRLSCNFRPSRLVGVRRCQGFAARKSRRRGQSTFVALPAWVRLPPHNLHCRNLARANPHSAAYPFFLLGRTKLSPCANYLADFGSGSSLTPSTAATSLRRSAATVFGGGGHIIEKANYVLEVIAALHVSIL</sequence>
<dbReference type="Proteomes" id="UP000327013">
    <property type="component" value="Unassembled WGS sequence"/>
</dbReference>
<accession>A0A5N6KRV6</accession>
<feature type="region of interest" description="Disordered" evidence="1">
    <location>
        <begin position="1"/>
        <end position="20"/>
    </location>
</feature>
<keyword evidence="3" id="KW-1185">Reference proteome</keyword>
<protein>
    <submittedName>
        <fullName evidence="2">Uncharacterized protein</fullName>
    </submittedName>
</protein>
<proteinExistence type="predicted"/>
<evidence type="ECO:0000313" key="2">
    <source>
        <dbReference type="EMBL" id="KAB8339193.1"/>
    </source>
</evidence>
<comment type="caution">
    <text evidence="2">The sequence shown here is derived from an EMBL/GenBank/DDBJ whole genome shotgun (WGS) entry which is preliminary data.</text>
</comment>